<evidence type="ECO:0000259" key="3">
    <source>
        <dbReference type="PROSITE" id="PS50930"/>
    </source>
</evidence>
<dbReference type="PANTHER" id="PTHR37299">
    <property type="entry name" value="TRANSCRIPTIONAL REGULATOR-RELATED"/>
    <property type="match status" value="1"/>
</dbReference>
<dbReference type="GO" id="GO:0000156">
    <property type="term" value="F:phosphorelay response regulator activity"/>
    <property type="evidence" value="ECO:0007669"/>
    <property type="project" value="InterPro"/>
</dbReference>
<dbReference type="PANTHER" id="PTHR37299:SF1">
    <property type="entry name" value="STAGE 0 SPORULATION PROTEIN A HOMOLOG"/>
    <property type="match status" value="1"/>
</dbReference>
<dbReference type="RefSeq" id="WP_115123527.1">
    <property type="nucleotide sequence ID" value="NZ_QRAO01000002.1"/>
</dbReference>
<proteinExistence type="predicted"/>
<dbReference type="Gene3D" id="3.40.50.2300">
    <property type="match status" value="1"/>
</dbReference>
<dbReference type="Proteomes" id="UP000255317">
    <property type="component" value="Unassembled WGS sequence"/>
</dbReference>
<dbReference type="EMBL" id="QRAO01000002">
    <property type="protein sequence ID" value="RDK87346.1"/>
    <property type="molecule type" value="Genomic_DNA"/>
</dbReference>
<name>A0A370QG55_9FLAO</name>
<feature type="domain" description="HTH LytTR-type" evidence="3">
    <location>
        <begin position="146"/>
        <end position="250"/>
    </location>
</feature>
<evidence type="ECO:0000313" key="5">
    <source>
        <dbReference type="Proteomes" id="UP000255317"/>
    </source>
</evidence>
<keyword evidence="5" id="KW-1185">Reference proteome</keyword>
<dbReference type="OrthoDB" id="2168082at2"/>
<reference evidence="4 5" key="1">
    <citation type="submission" date="2018-07" db="EMBL/GenBank/DDBJ databases">
        <title>Genomic Encyclopedia of Type Strains, Phase IV (KMG-IV): sequencing the most valuable type-strain genomes for metagenomic binning, comparative biology and taxonomic classification.</title>
        <authorList>
            <person name="Goeker M."/>
        </authorList>
    </citation>
    <scope>NUCLEOTIDE SEQUENCE [LARGE SCALE GENOMIC DNA]</scope>
    <source>
        <strain evidence="4 5">DSM 101478</strain>
    </source>
</reference>
<dbReference type="InterPro" id="IPR011006">
    <property type="entry name" value="CheY-like_superfamily"/>
</dbReference>
<evidence type="ECO:0000259" key="2">
    <source>
        <dbReference type="PROSITE" id="PS50110"/>
    </source>
</evidence>
<dbReference type="AlphaFoldDB" id="A0A370QG55"/>
<protein>
    <submittedName>
        <fullName evidence="4">LytTR family two component transcriptional regulator</fullName>
    </submittedName>
</protein>
<dbReference type="Gene3D" id="2.40.50.1020">
    <property type="entry name" value="LytTr DNA-binding domain"/>
    <property type="match status" value="1"/>
</dbReference>
<gene>
    <name evidence="4" type="ORF">C8D94_102533</name>
</gene>
<dbReference type="Pfam" id="PF04397">
    <property type="entry name" value="LytTR"/>
    <property type="match status" value="1"/>
</dbReference>
<dbReference type="InterPro" id="IPR046947">
    <property type="entry name" value="LytR-like"/>
</dbReference>
<evidence type="ECO:0000313" key="4">
    <source>
        <dbReference type="EMBL" id="RDK87346.1"/>
    </source>
</evidence>
<dbReference type="SUPFAM" id="SSF52172">
    <property type="entry name" value="CheY-like"/>
    <property type="match status" value="1"/>
</dbReference>
<dbReference type="Pfam" id="PF00072">
    <property type="entry name" value="Response_reg"/>
    <property type="match status" value="1"/>
</dbReference>
<keyword evidence="1" id="KW-0597">Phosphoprotein</keyword>
<feature type="modified residue" description="4-aspartylphosphate" evidence="1">
    <location>
        <position position="56"/>
    </location>
</feature>
<organism evidence="4 5">
    <name type="scientific">Marinirhabdus gelatinilytica</name>
    <dbReference type="NCBI Taxonomy" id="1703343"/>
    <lineage>
        <taxon>Bacteria</taxon>
        <taxon>Pseudomonadati</taxon>
        <taxon>Bacteroidota</taxon>
        <taxon>Flavobacteriia</taxon>
        <taxon>Flavobacteriales</taxon>
        <taxon>Flavobacteriaceae</taxon>
    </lineage>
</organism>
<dbReference type="PROSITE" id="PS50930">
    <property type="entry name" value="HTH_LYTTR"/>
    <property type="match status" value="1"/>
</dbReference>
<feature type="domain" description="Response regulatory" evidence="2">
    <location>
        <begin position="4"/>
        <end position="117"/>
    </location>
</feature>
<dbReference type="InterPro" id="IPR007492">
    <property type="entry name" value="LytTR_DNA-bd_dom"/>
</dbReference>
<dbReference type="PROSITE" id="PS50110">
    <property type="entry name" value="RESPONSE_REGULATORY"/>
    <property type="match status" value="1"/>
</dbReference>
<evidence type="ECO:0000256" key="1">
    <source>
        <dbReference type="PROSITE-ProRule" id="PRU00169"/>
    </source>
</evidence>
<dbReference type="GO" id="GO:0003677">
    <property type="term" value="F:DNA binding"/>
    <property type="evidence" value="ECO:0007669"/>
    <property type="project" value="InterPro"/>
</dbReference>
<accession>A0A370QG55</accession>
<sequence>MEHNIVIVEDEKNSLDALTHLLSEYCEAVNILGTAGTVKESVALIKKVQPDLVFLDVELHSGTGFDVLRQVQEVSFEVIFTTAYEQYAINAIKFSSVDYLLKPIDLDELQEALEKVKKRKGNEAHITQIKNLLMNLQEKNISDKKICLSTLQGIEFVKVVDIVYCKANGSYTLFSIKGQNNQLVSKNLKEFENLLEEFGFMRVHNSYLINLREVKKYIKSEGGYIIMSNNDHVHLSSRKKDIFLERIMALGNL</sequence>
<dbReference type="InterPro" id="IPR001789">
    <property type="entry name" value="Sig_transdc_resp-reg_receiver"/>
</dbReference>
<dbReference type="SMART" id="SM00850">
    <property type="entry name" value="LytTR"/>
    <property type="match status" value="1"/>
</dbReference>
<dbReference type="SMART" id="SM00448">
    <property type="entry name" value="REC"/>
    <property type="match status" value="1"/>
</dbReference>
<comment type="caution">
    <text evidence="4">The sequence shown here is derived from an EMBL/GenBank/DDBJ whole genome shotgun (WGS) entry which is preliminary data.</text>
</comment>